<sequence length="44" mass="5018">MYKFMFFALVVCAVYPDWPIEAMAAGQDIIEGFQSKITVVNQNM</sequence>
<protein>
    <submittedName>
        <fullName evidence="1">Uncharacterized protein</fullName>
    </submittedName>
</protein>
<reference evidence="1" key="1">
    <citation type="submission" date="2022-07" db="EMBL/GenBank/DDBJ databases">
        <authorList>
            <person name="Xamxidin M."/>
        </authorList>
    </citation>
    <scope>NUCLEOTIDE SEQUENCE</scope>
    <source>
        <strain evidence="1">YS8-69</strain>
    </source>
</reference>
<dbReference type="RefSeq" id="WP_257512147.1">
    <property type="nucleotide sequence ID" value="NZ_JANKHG010000017.1"/>
</dbReference>
<proteinExistence type="predicted"/>
<dbReference type="Proteomes" id="UP001165267">
    <property type="component" value="Unassembled WGS sequence"/>
</dbReference>
<gene>
    <name evidence="1" type="ORF">NSP04_09790</name>
</gene>
<accession>A0ABT1XI38</accession>
<evidence type="ECO:0000313" key="2">
    <source>
        <dbReference type="Proteomes" id="UP001165267"/>
    </source>
</evidence>
<comment type="caution">
    <text evidence="1">The sequence shown here is derived from an EMBL/GenBank/DDBJ whole genome shotgun (WGS) entry which is preliminary data.</text>
</comment>
<organism evidence="1 2">
    <name type="scientific">Limnobacter parvus</name>
    <dbReference type="NCBI Taxonomy" id="2939690"/>
    <lineage>
        <taxon>Bacteria</taxon>
        <taxon>Pseudomonadati</taxon>
        <taxon>Pseudomonadota</taxon>
        <taxon>Betaproteobacteria</taxon>
        <taxon>Burkholderiales</taxon>
        <taxon>Burkholderiaceae</taxon>
        <taxon>Limnobacter</taxon>
    </lineage>
</organism>
<evidence type="ECO:0000313" key="1">
    <source>
        <dbReference type="EMBL" id="MCR2746940.1"/>
    </source>
</evidence>
<keyword evidence="2" id="KW-1185">Reference proteome</keyword>
<name>A0ABT1XI38_9BURK</name>
<dbReference type="EMBL" id="JANKHG010000017">
    <property type="protein sequence ID" value="MCR2746940.1"/>
    <property type="molecule type" value="Genomic_DNA"/>
</dbReference>